<reference evidence="7 8" key="1">
    <citation type="submission" date="2015-06" db="EMBL/GenBank/DDBJ databases">
        <title>Survival trade-offs in plant roots during colonization by closely related pathogenic and mutualistic fungi.</title>
        <authorList>
            <person name="Hacquard S."/>
            <person name="Kracher B."/>
            <person name="Hiruma K."/>
            <person name="Weinman A."/>
            <person name="Muench P."/>
            <person name="Garrido Oter R."/>
            <person name="Ver Loren van Themaat E."/>
            <person name="Dallerey J.-F."/>
            <person name="Damm U."/>
            <person name="Henrissat B."/>
            <person name="Lespinet O."/>
            <person name="Thon M."/>
            <person name="Kemen E."/>
            <person name="McHardy A.C."/>
            <person name="Schulze-Lefert P."/>
            <person name="O'Connell R.J."/>
        </authorList>
    </citation>
    <scope>NUCLEOTIDE SEQUENCE [LARGE SCALE GENOMIC DNA]</scope>
    <source>
        <strain evidence="7 8">0861</strain>
    </source>
</reference>
<dbReference type="GO" id="GO:0016567">
    <property type="term" value="P:protein ubiquitination"/>
    <property type="evidence" value="ECO:0007669"/>
    <property type="project" value="TreeGrafter"/>
</dbReference>
<dbReference type="GO" id="GO:0008270">
    <property type="term" value="F:zinc ion binding"/>
    <property type="evidence" value="ECO:0007669"/>
    <property type="project" value="UniProtKB-KW"/>
</dbReference>
<evidence type="ECO:0000256" key="4">
    <source>
        <dbReference type="PROSITE-ProRule" id="PRU00175"/>
    </source>
</evidence>
<dbReference type="PROSITE" id="PS50089">
    <property type="entry name" value="ZF_RING_2"/>
    <property type="match status" value="1"/>
</dbReference>
<accession>A0A166VIU3</accession>
<dbReference type="AlphaFoldDB" id="A0A166VIU3"/>
<dbReference type="InterPro" id="IPR013083">
    <property type="entry name" value="Znf_RING/FYVE/PHD"/>
</dbReference>
<dbReference type="Pfam" id="PF13639">
    <property type="entry name" value="zf-RING_2"/>
    <property type="match status" value="1"/>
</dbReference>
<evidence type="ECO:0000256" key="5">
    <source>
        <dbReference type="SAM" id="MobiDB-lite"/>
    </source>
</evidence>
<keyword evidence="1" id="KW-0479">Metal-binding</keyword>
<evidence type="ECO:0000259" key="6">
    <source>
        <dbReference type="PROSITE" id="PS50089"/>
    </source>
</evidence>
<dbReference type="STRING" id="708197.A0A166VIU3"/>
<evidence type="ECO:0000313" key="8">
    <source>
        <dbReference type="Proteomes" id="UP000076552"/>
    </source>
</evidence>
<feature type="region of interest" description="Disordered" evidence="5">
    <location>
        <begin position="186"/>
        <end position="212"/>
    </location>
</feature>
<name>A0A166VIU3_9PEZI</name>
<keyword evidence="3" id="KW-0862">Zinc</keyword>
<dbReference type="GO" id="GO:0061630">
    <property type="term" value="F:ubiquitin protein ligase activity"/>
    <property type="evidence" value="ECO:0007669"/>
    <property type="project" value="TreeGrafter"/>
</dbReference>
<dbReference type="SUPFAM" id="SSF57850">
    <property type="entry name" value="RING/U-box"/>
    <property type="match status" value="1"/>
</dbReference>
<organism evidence="7 8">
    <name type="scientific">Colletotrichum tofieldiae</name>
    <dbReference type="NCBI Taxonomy" id="708197"/>
    <lineage>
        <taxon>Eukaryota</taxon>
        <taxon>Fungi</taxon>
        <taxon>Dikarya</taxon>
        <taxon>Ascomycota</taxon>
        <taxon>Pezizomycotina</taxon>
        <taxon>Sordariomycetes</taxon>
        <taxon>Hypocreomycetidae</taxon>
        <taxon>Glomerellales</taxon>
        <taxon>Glomerellaceae</taxon>
        <taxon>Colletotrichum</taxon>
        <taxon>Colletotrichum spaethianum species complex</taxon>
    </lineage>
</organism>
<evidence type="ECO:0000256" key="3">
    <source>
        <dbReference type="ARBA" id="ARBA00022833"/>
    </source>
</evidence>
<comment type="caution">
    <text evidence="7">The sequence shown here is derived from an EMBL/GenBank/DDBJ whole genome shotgun (WGS) entry which is preliminary data.</text>
</comment>
<dbReference type="EMBL" id="LFIV01000031">
    <property type="protein sequence ID" value="KZL74619.1"/>
    <property type="molecule type" value="Genomic_DNA"/>
</dbReference>
<dbReference type="InterPro" id="IPR001841">
    <property type="entry name" value="Znf_RING"/>
</dbReference>
<evidence type="ECO:0000256" key="1">
    <source>
        <dbReference type="ARBA" id="ARBA00022723"/>
    </source>
</evidence>
<evidence type="ECO:0000256" key="2">
    <source>
        <dbReference type="ARBA" id="ARBA00022771"/>
    </source>
</evidence>
<gene>
    <name evidence="7" type="ORF">CT0861_10547</name>
</gene>
<dbReference type="PANTHER" id="PTHR45969:SF69">
    <property type="entry name" value="FINGER DOMAIN PROTEIN, PUTATIVE (AFU_ORTHOLOGUE AFUA_3G12190)-RELATED"/>
    <property type="match status" value="1"/>
</dbReference>
<feature type="region of interest" description="Disordered" evidence="5">
    <location>
        <begin position="94"/>
        <end position="115"/>
    </location>
</feature>
<evidence type="ECO:0000313" key="7">
    <source>
        <dbReference type="EMBL" id="KZL74619.1"/>
    </source>
</evidence>
<keyword evidence="2 4" id="KW-0863">Zinc-finger</keyword>
<dbReference type="Proteomes" id="UP000076552">
    <property type="component" value="Unassembled WGS sequence"/>
</dbReference>
<dbReference type="PANTHER" id="PTHR45969">
    <property type="entry name" value="RING ZINC FINGER PROTEIN-RELATED"/>
    <property type="match status" value="1"/>
</dbReference>
<proteinExistence type="predicted"/>
<dbReference type="Gene3D" id="3.30.40.10">
    <property type="entry name" value="Zinc/RING finger domain, C3HC4 (zinc finger)"/>
    <property type="match status" value="1"/>
</dbReference>
<sequence length="225" mass="24351">MRVQDHRKYHPRTSQFQDARRKLSTVSECTSAGLEKLDLESGLNLHDAEPECPICIGPLFVPNNTSAAGAGPMQAMPSQVSGGAVEVLEESGGRAGPIQHTTGGASDGRTTKPPASRWRASMWRLWEKSPAKTHTQASDDDILTLKACQHAFHAKCLSSWFLIGRYDCPVCRNHYWQSREERARTTSALSGLGRRPELEGGGGGPGIARPTPARLAVARSAVQVL</sequence>
<protein>
    <recommendedName>
        <fullName evidence="6">RING-type domain-containing protein</fullName>
    </recommendedName>
</protein>
<feature type="domain" description="RING-type" evidence="6">
    <location>
        <begin position="148"/>
        <end position="172"/>
    </location>
</feature>
<keyword evidence="8" id="KW-1185">Reference proteome</keyword>